<dbReference type="AlphaFoldDB" id="A0A2T4VX35"/>
<gene>
    <name evidence="1" type="ORF">C4617_03805</name>
</gene>
<dbReference type="Proteomes" id="UP000240811">
    <property type="component" value="Unassembled WGS sequence"/>
</dbReference>
<name>A0A2T4VX35_9HYPH</name>
<evidence type="ECO:0000313" key="1">
    <source>
        <dbReference type="EMBL" id="PTL86339.1"/>
    </source>
</evidence>
<dbReference type="EMBL" id="PSQJ01000004">
    <property type="protein sequence ID" value="PTL86339.1"/>
    <property type="molecule type" value="Genomic_DNA"/>
</dbReference>
<accession>A0A2T4VX35</accession>
<comment type="caution">
    <text evidence="1">The sequence shown here is derived from an EMBL/GenBank/DDBJ whole genome shotgun (WGS) entry which is preliminary data.</text>
</comment>
<organism evidence="1 2">
    <name type="scientific">Candidatus Liberibacter europaeus</name>
    <dbReference type="NCBI Taxonomy" id="744859"/>
    <lineage>
        <taxon>Bacteria</taxon>
        <taxon>Pseudomonadati</taxon>
        <taxon>Pseudomonadota</taxon>
        <taxon>Alphaproteobacteria</taxon>
        <taxon>Hyphomicrobiales</taxon>
        <taxon>Rhizobiaceae</taxon>
        <taxon>Liberibacter</taxon>
    </lineage>
</organism>
<evidence type="ECO:0000313" key="2">
    <source>
        <dbReference type="Proteomes" id="UP000240811"/>
    </source>
</evidence>
<sequence length="107" mass="12491">MDIYDGSWKLISYDSATGRTIWFSSDGQQDLYRIDYPINHVIEQNRIACEQSAGKRVGDWQRIASIPLDIVRNSHLMQAHSEGDDIWMRNWLNNKDNAVWRTSEGYV</sequence>
<protein>
    <submittedName>
        <fullName evidence="1">Uncharacterized protein</fullName>
    </submittedName>
</protein>
<reference evidence="2" key="1">
    <citation type="submission" date="2018-02" db="EMBL/GenBank/DDBJ databases">
        <title>Genome sequence of Candidatus Liberibacter europaeus.</title>
        <authorList>
            <person name="Frampton R.A."/>
            <person name="Thompson S.M."/>
            <person name="David C."/>
            <person name="Addison S.M."/>
            <person name="Smith G.R."/>
        </authorList>
    </citation>
    <scope>NUCLEOTIDE SEQUENCE [LARGE SCALE GENOMIC DNA]</scope>
</reference>
<proteinExistence type="predicted"/>